<evidence type="ECO:0000256" key="1">
    <source>
        <dbReference type="SAM" id="Phobius"/>
    </source>
</evidence>
<evidence type="ECO:0000313" key="2">
    <source>
        <dbReference type="EMBL" id="MFD2570705.1"/>
    </source>
</evidence>
<reference evidence="3" key="1">
    <citation type="journal article" date="2019" name="Int. J. Syst. Evol. Microbiol.">
        <title>The Global Catalogue of Microorganisms (GCM) 10K type strain sequencing project: providing services to taxonomists for standard genome sequencing and annotation.</title>
        <authorList>
            <consortium name="The Broad Institute Genomics Platform"/>
            <consortium name="The Broad Institute Genome Sequencing Center for Infectious Disease"/>
            <person name="Wu L."/>
            <person name="Ma J."/>
        </authorList>
    </citation>
    <scope>NUCLEOTIDE SEQUENCE [LARGE SCALE GENOMIC DNA]</scope>
    <source>
        <strain evidence="3">KCTC 42805</strain>
    </source>
</reference>
<keyword evidence="1" id="KW-1133">Transmembrane helix</keyword>
<keyword evidence="3" id="KW-1185">Reference proteome</keyword>
<dbReference type="Proteomes" id="UP001597469">
    <property type="component" value="Unassembled WGS sequence"/>
</dbReference>
<evidence type="ECO:0008006" key="4">
    <source>
        <dbReference type="Google" id="ProtNLM"/>
    </source>
</evidence>
<organism evidence="2 3">
    <name type="scientific">Spirosoma soli</name>
    <dbReference type="NCBI Taxonomy" id="1770529"/>
    <lineage>
        <taxon>Bacteria</taxon>
        <taxon>Pseudomonadati</taxon>
        <taxon>Bacteroidota</taxon>
        <taxon>Cytophagia</taxon>
        <taxon>Cytophagales</taxon>
        <taxon>Cytophagaceae</taxon>
        <taxon>Spirosoma</taxon>
    </lineage>
</organism>
<sequence>MQTLTNRFFAALLGIATLASCSRPVAYFQRGPVEHYNAPKIEAVAAVATLEQAQPAEVIEPTSAAPALEPTPVQQVAQAKAAMTQIETYVRNDSKLAAHKKLNKRMDRVRNMLNTVATKTLSAPTTSASAKKMNLLERMTAKRIDKQIKNKLSPEKTMAQSRMTIGIIVAAAGLLLLLIGNGFGAVIGGIALLVGVVLIILDLVQ</sequence>
<gene>
    <name evidence="2" type="ORF">ACFSUS_08685</name>
</gene>
<accession>A0ABW5M0X9</accession>
<dbReference type="EMBL" id="JBHULN010000004">
    <property type="protein sequence ID" value="MFD2570705.1"/>
    <property type="molecule type" value="Genomic_DNA"/>
</dbReference>
<comment type="caution">
    <text evidence="2">The sequence shown here is derived from an EMBL/GenBank/DDBJ whole genome shotgun (WGS) entry which is preliminary data.</text>
</comment>
<keyword evidence="1" id="KW-0812">Transmembrane</keyword>
<protein>
    <recommendedName>
        <fullName evidence="4">DUF4349 domain-containing protein</fullName>
    </recommendedName>
</protein>
<dbReference type="RefSeq" id="WP_381521610.1">
    <property type="nucleotide sequence ID" value="NZ_JBHULN010000004.1"/>
</dbReference>
<name>A0ABW5M0X9_9BACT</name>
<keyword evidence="1" id="KW-0472">Membrane</keyword>
<evidence type="ECO:0000313" key="3">
    <source>
        <dbReference type="Proteomes" id="UP001597469"/>
    </source>
</evidence>
<feature type="transmembrane region" description="Helical" evidence="1">
    <location>
        <begin position="159"/>
        <end position="179"/>
    </location>
</feature>
<dbReference type="PROSITE" id="PS51257">
    <property type="entry name" value="PROKAR_LIPOPROTEIN"/>
    <property type="match status" value="1"/>
</dbReference>
<proteinExistence type="predicted"/>